<keyword evidence="2" id="KW-0342">GTP-binding</keyword>
<dbReference type="KEGG" id="sapo:SAPIO_CDS7587"/>
<feature type="compositionally biased region" description="Polar residues" evidence="3">
    <location>
        <begin position="433"/>
        <end position="444"/>
    </location>
</feature>
<feature type="compositionally biased region" description="Polar residues" evidence="3">
    <location>
        <begin position="248"/>
        <end position="258"/>
    </location>
</feature>
<dbReference type="Proteomes" id="UP000028545">
    <property type="component" value="Unassembled WGS sequence"/>
</dbReference>
<dbReference type="Pfam" id="PF00071">
    <property type="entry name" value="Ras"/>
    <property type="match status" value="1"/>
</dbReference>
<dbReference type="VEuPathDB" id="FungiDB:SAPIO_CDS7587"/>
<dbReference type="GeneID" id="27726659"/>
<dbReference type="EMBL" id="JOWA01000110">
    <property type="protein sequence ID" value="KEZ41453.1"/>
    <property type="molecule type" value="Genomic_DNA"/>
</dbReference>
<name>A0A084G291_PSEDA</name>
<gene>
    <name evidence="4" type="ORF">SAPIO_CDS7587</name>
</gene>
<dbReference type="InterPro" id="IPR020849">
    <property type="entry name" value="Small_GTPase_Ras-type"/>
</dbReference>
<dbReference type="GO" id="GO:0016020">
    <property type="term" value="C:membrane"/>
    <property type="evidence" value="ECO:0007669"/>
    <property type="project" value="InterPro"/>
</dbReference>
<comment type="caution">
    <text evidence="4">The sequence shown here is derived from an EMBL/GenBank/DDBJ whole genome shotgun (WGS) entry which is preliminary data.</text>
</comment>
<evidence type="ECO:0000256" key="1">
    <source>
        <dbReference type="ARBA" id="ARBA00022741"/>
    </source>
</evidence>
<feature type="region of interest" description="Disordered" evidence="3">
    <location>
        <begin position="57"/>
        <end position="123"/>
    </location>
</feature>
<feature type="compositionally biased region" description="Basic and acidic residues" evidence="3">
    <location>
        <begin position="79"/>
        <end position="89"/>
    </location>
</feature>
<dbReference type="RefSeq" id="XP_016641252.1">
    <property type="nucleotide sequence ID" value="XM_016789425.1"/>
</dbReference>
<dbReference type="PROSITE" id="PS51419">
    <property type="entry name" value="RAB"/>
    <property type="match status" value="1"/>
</dbReference>
<dbReference type="InterPro" id="IPR001806">
    <property type="entry name" value="Small_GTPase"/>
</dbReference>
<sequence>MARDSNVRIRILLLGAPGVGKNCLESRFTTMTYPPPYNPAFTSCSRRLLTLAAKKAEPSTPVLQSPPPPDLSLGLSFDKNGREVSDAHRPQTSSSVYSEDDSASGVVRVPGPREAAPSRFESRGTPETCAECVKSANTFMVEVINYPTLQLARERASVLNMGEYDAVLLLYDVGSRESFDIVPVLHSEVILRSRFYGKRSSWRSQGSLVKEEPIIALAGNKADFDSERPDPELTFNLRKSMERWGQNAHPTSSGSLDTIYSDEDEPIRSPSSLNISMHEFVADGRRSAMSLDTSSTRSGAKLVKRKSTQSVRVNGDGTLPRMSRRASKRELANMWLDKGIMPREGATLDEVDEMAQMGGKSYRRQVARAEGADLARQLQLRVPFLETSSKTGQNVEEMFEAVVRQVLVSKGLKVLSTVDCQGSKPCRRDSATDSKFSSAANSPTDVGPEGKLAIHPSPPRQVAGSGDEWPSSFGSGWASEIREEVRINPAPVSTNAKAKKQGVLRRVSSIFGKKKQMSVAGVSA</sequence>
<feature type="region of interest" description="Disordered" evidence="3">
    <location>
        <begin position="421"/>
        <end position="475"/>
    </location>
</feature>
<reference evidence="4 5" key="1">
    <citation type="journal article" date="2014" name="Genome Announc.">
        <title>Draft genome sequence of the pathogenic fungus Scedosporium apiospermum.</title>
        <authorList>
            <person name="Vandeputte P."/>
            <person name="Ghamrawi S."/>
            <person name="Rechenmann M."/>
            <person name="Iltis A."/>
            <person name="Giraud S."/>
            <person name="Fleury M."/>
            <person name="Thornton C."/>
            <person name="Delhaes L."/>
            <person name="Meyer W."/>
            <person name="Papon N."/>
            <person name="Bouchara J.P."/>
        </authorList>
    </citation>
    <scope>NUCLEOTIDE SEQUENCE [LARGE SCALE GENOMIC DNA]</scope>
    <source>
        <strain evidence="4 5">IHEM 14462</strain>
    </source>
</reference>
<evidence type="ECO:0000256" key="2">
    <source>
        <dbReference type="ARBA" id="ARBA00023134"/>
    </source>
</evidence>
<evidence type="ECO:0008006" key="6">
    <source>
        <dbReference type="Google" id="ProtNLM"/>
    </source>
</evidence>
<evidence type="ECO:0000256" key="3">
    <source>
        <dbReference type="SAM" id="MobiDB-lite"/>
    </source>
</evidence>
<dbReference type="GO" id="GO:0007165">
    <property type="term" value="P:signal transduction"/>
    <property type="evidence" value="ECO:0007669"/>
    <property type="project" value="InterPro"/>
</dbReference>
<accession>A0A084G291</accession>
<dbReference type="PANTHER" id="PTHR24070">
    <property type="entry name" value="RAS, DI-RAS, AND RHEB FAMILY MEMBERS OF SMALL GTPASE SUPERFAMILY"/>
    <property type="match status" value="1"/>
</dbReference>
<dbReference type="GO" id="GO:0003924">
    <property type="term" value="F:GTPase activity"/>
    <property type="evidence" value="ECO:0007669"/>
    <property type="project" value="InterPro"/>
</dbReference>
<evidence type="ECO:0000313" key="5">
    <source>
        <dbReference type="Proteomes" id="UP000028545"/>
    </source>
</evidence>
<dbReference type="GO" id="GO:0005525">
    <property type="term" value="F:GTP binding"/>
    <property type="evidence" value="ECO:0007669"/>
    <property type="project" value="UniProtKB-KW"/>
</dbReference>
<proteinExistence type="predicted"/>
<keyword evidence="5" id="KW-1185">Reference proteome</keyword>
<dbReference type="OMA" id="NCLESRF"/>
<dbReference type="AlphaFoldDB" id="A0A084G291"/>
<keyword evidence="1" id="KW-0547">Nucleotide-binding</keyword>
<dbReference type="SUPFAM" id="SSF52540">
    <property type="entry name" value="P-loop containing nucleoside triphosphate hydrolases"/>
    <property type="match status" value="1"/>
</dbReference>
<dbReference type="InterPro" id="IPR027417">
    <property type="entry name" value="P-loop_NTPase"/>
</dbReference>
<evidence type="ECO:0000313" key="4">
    <source>
        <dbReference type="EMBL" id="KEZ41453.1"/>
    </source>
</evidence>
<feature type="region of interest" description="Disordered" evidence="3">
    <location>
        <begin position="288"/>
        <end position="308"/>
    </location>
</feature>
<dbReference type="HOGENOM" id="CLU_519863_0_0_1"/>
<feature type="region of interest" description="Disordered" evidence="3">
    <location>
        <begin position="245"/>
        <end position="268"/>
    </location>
</feature>
<organism evidence="4 5">
    <name type="scientific">Pseudallescheria apiosperma</name>
    <name type="common">Scedosporium apiospermum</name>
    <dbReference type="NCBI Taxonomy" id="563466"/>
    <lineage>
        <taxon>Eukaryota</taxon>
        <taxon>Fungi</taxon>
        <taxon>Dikarya</taxon>
        <taxon>Ascomycota</taxon>
        <taxon>Pezizomycotina</taxon>
        <taxon>Sordariomycetes</taxon>
        <taxon>Hypocreomycetidae</taxon>
        <taxon>Microascales</taxon>
        <taxon>Microascaceae</taxon>
        <taxon>Scedosporium</taxon>
    </lineage>
</organism>
<protein>
    <recommendedName>
        <fullName evidence="6">Ras family protein</fullName>
    </recommendedName>
</protein>
<dbReference type="Gene3D" id="3.40.50.300">
    <property type="entry name" value="P-loop containing nucleotide triphosphate hydrolases"/>
    <property type="match status" value="1"/>
</dbReference>
<dbReference type="OrthoDB" id="5239715at2759"/>